<dbReference type="HOGENOM" id="CLU_2945438_0_0_1"/>
<feature type="chain" id="PRO_5003774251" evidence="1">
    <location>
        <begin position="21"/>
        <end position="60"/>
    </location>
</feature>
<dbReference type="EnsemblPlants" id="OB09G26510.1">
    <property type="protein sequence ID" value="OB09G26510.1"/>
    <property type="gene ID" value="OB09G26510"/>
</dbReference>
<organism evidence="2">
    <name type="scientific">Oryza brachyantha</name>
    <name type="common">malo sina</name>
    <dbReference type="NCBI Taxonomy" id="4533"/>
    <lineage>
        <taxon>Eukaryota</taxon>
        <taxon>Viridiplantae</taxon>
        <taxon>Streptophyta</taxon>
        <taxon>Embryophyta</taxon>
        <taxon>Tracheophyta</taxon>
        <taxon>Spermatophyta</taxon>
        <taxon>Magnoliopsida</taxon>
        <taxon>Liliopsida</taxon>
        <taxon>Poales</taxon>
        <taxon>Poaceae</taxon>
        <taxon>BOP clade</taxon>
        <taxon>Oryzoideae</taxon>
        <taxon>Oryzeae</taxon>
        <taxon>Oryzinae</taxon>
        <taxon>Oryza</taxon>
    </lineage>
</organism>
<dbReference type="Gramene" id="OB09G26510.1">
    <property type="protein sequence ID" value="OB09G26510.1"/>
    <property type="gene ID" value="OB09G26510"/>
</dbReference>
<dbReference type="AlphaFoldDB" id="J3N072"/>
<keyword evidence="3" id="KW-1185">Reference proteome</keyword>
<dbReference type="Proteomes" id="UP000006038">
    <property type="component" value="Chromosome 9"/>
</dbReference>
<evidence type="ECO:0000313" key="2">
    <source>
        <dbReference type="EnsemblPlants" id="OB09G26510.1"/>
    </source>
</evidence>
<feature type="signal peptide" evidence="1">
    <location>
        <begin position="1"/>
        <end position="20"/>
    </location>
</feature>
<evidence type="ECO:0000256" key="1">
    <source>
        <dbReference type="SAM" id="SignalP"/>
    </source>
</evidence>
<name>J3N072_ORYBR</name>
<reference evidence="2" key="2">
    <citation type="submission" date="2013-04" db="UniProtKB">
        <authorList>
            <consortium name="EnsemblPlants"/>
        </authorList>
    </citation>
    <scope>IDENTIFICATION</scope>
</reference>
<reference evidence="2" key="1">
    <citation type="journal article" date="2013" name="Nat. Commun.">
        <title>Whole-genome sequencing of Oryza brachyantha reveals mechanisms underlying Oryza genome evolution.</title>
        <authorList>
            <person name="Chen J."/>
            <person name="Huang Q."/>
            <person name="Gao D."/>
            <person name="Wang J."/>
            <person name="Lang Y."/>
            <person name="Liu T."/>
            <person name="Li B."/>
            <person name="Bai Z."/>
            <person name="Luis Goicoechea J."/>
            <person name="Liang C."/>
            <person name="Chen C."/>
            <person name="Zhang W."/>
            <person name="Sun S."/>
            <person name="Liao Y."/>
            <person name="Zhang X."/>
            <person name="Yang L."/>
            <person name="Song C."/>
            <person name="Wang M."/>
            <person name="Shi J."/>
            <person name="Liu G."/>
            <person name="Liu J."/>
            <person name="Zhou H."/>
            <person name="Zhou W."/>
            <person name="Yu Q."/>
            <person name="An N."/>
            <person name="Chen Y."/>
            <person name="Cai Q."/>
            <person name="Wang B."/>
            <person name="Liu B."/>
            <person name="Min J."/>
            <person name="Huang Y."/>
            <person name="Wu H."/>
            <person name="Li Z."/>
            <person name="Zhang Y."/>
            <person name="Yin Y."/>
            <person name="Song W."/>
            <person name="Jiang J."/>
            <person name="Jackson S.A."/>
            <person name="Wing R.A."/>
            <person name="Wang J."/>
            <person name="Chen M."/>
        </authorList>
    </citation>
    <scope>NUCLEOTIDE SEQUENCE [LARGE SCALE GENOMIC DNA]</scope>
    <source>
        <strain evidence="2">cv. IRGC 101232</strain>
    </source>
</reference>
<sequence>MATWLSALKVVLLLDGEALAWWLCAEGAPTKSVCDPIKIIGTKSTIFWRQMVRRLGFVQE</sequence>
<keyword evidence="1" id="KW-0732">Signal</keyword>
<accession>J3N072</accession>
<proteinExistence type="predicted"/>
<protein>
    <submittedName>
        <fullName evidence="2">Uncharacterized protein</fullName>
    </submittedName>
</protein>
<evidence type="ECO:0000313" key="3">
    <source>
        <dbReference type="Proteomes" id="UP000006038"/>
    </source>
</evidence>